<dbReference type="GO" id="GO:0000922">
    <property type="term" value="C:spindle pole"/>
    <property type="evidence" value="ECO:0000318"/>
    <property type="project" value="GO_Central"/>
</dbReference>
<feature type="region of interest" description="Disordered" evidence="1">
    <location>
        <begin position="1477"/>
        <end position="1506"/>
    </location>
</feature>
<reference evidence="2 3" key="1">
    <citation type="journal article" date="2007" name="Science">
        <title>Genomic minimalism in the early diverging intestinal parasite Giardia lamblia.</title>
        <authorList>
            <person name="Morrison H.G."/>
            <person name="McArthur A.G."/>
            <person name="Gillin F.D."/>
            <person name="Aley S.B."/>
            <person name="Adam R.D."/>
            <person name="Olsen G.J."/>
            <person name="Best A.A."/>
            <person name="Cande W.Z."/>
            <person name="Chen F."/>
            <person name="Cipriano M.J."/>
            <person name="Davids B.J."/>
            <person name="Dawson S.C."/>
            <person name="Elmendorf H.G."/>
            <person name="Hehl A.B."/>
            <person name="Holder M.E."/>
            <person name="Huse S.M."/>
            <person name="Kim U.U."/>
            <person name="Lasek-Nesselquist E."/>
            <person name="Manning G."/>
            <person name="Nigam A."/>
            <person name="Nixon J.E."/>
            <person name="Palm D."/>
            <person name="Passamaneck N.E."/>
            <person name="Prabhu A."/>
            <person name="Reich C.I."/>
            <person name="Reiner D.S."/>
            <person name="Samuelson J."/>
            <person name="Svard S.G."/>
            <person name="Sogin M.L."/>
        </authorList>
    </citation>
    <scope>NUCLEOTIDE SEQUENCE [LARGE SCALE GENOMIC DNA]</scope>
    <source>
        <strain evidence="2 3">WB C6</strain>
    </source>
</reference>
<dbReference type="OMA" id="NCIRSIC"/>
<dbReference type="GO" id="GO:0051010">
    <property type="term" value="F:microtubule plus-end binding"/>
    <property type="evidence" value="ECO:0007669"/>
    <property type="project" value="InterPro"/>
</dbReference>
<dbReference type="InterPro" id="IPR016024">
    <property type="entry name" value="ARM-type_fold"/>
</dbReference>
<dbReference type="SUPFAM" id="SSF48371">
    <property type="entry name" value="ARM repeat"/>
    <property type="match status" value="1"/>
</dbReference>
<organism evidence="2 3">
    <name type="scientific">Giardia intestinalis (strain ATCC 50803 / WB clone C6)</name>
    <name type="common">Giardia lamblia</name>
    <dbReference type="NCBI Taxonomy" id="184922"/>
    <lineage>
        <taxon>Eukaryota</taxon>
        <taxon>Metamonada</taxon>
        <taxon>Diplomonadida</taxon>
        <taxon>Hexamitidae</taxon>
        <taxon>Giardiinae</taxon>
        <taxon>Giardia</taxon>
    </lineage>
</organism>
<feature type="compositionally biased region" description="Polar residues" evidence="1">
    <location>
        <begin position="253"/>
        <end position="264"/>
    </location>
</feature>
<dbReference type="Proteomes" id="UP000001548">
    <property type="component" value="Unassembled WGS sequence"/>
</dbReference>
<feature type="region of interest" description="Disordered" evidence="1">
    <location>
        <begin position="220"/>
        <end position="265"/>
    </location>
</feature>
<dbReference type="Gene3D" id="1.25.10.10">
    <property type="entry name" value="Leucine-rich Repeat Variant"/>
    <property type="match status" value="2"/>
</dbReference>
<evidence type="ECO:0000313" key="2">
    <source>
        <dbReference type="EMBL" id="KAE8304678.1"/>
    </source>
</evidence>
<feature type="compositionally biased region" description="Low complexity" evidence="1">
    <location>
        <begin position="599"/>
        <end position="616"/>
    </location>
</feature>
<name>A8BNS2_GIAIC</name>
<feature type="compositionally biased region" description="Low complexity" evidence="1">
    <location>
        <begin position="643"/>
        <end position="674"/>
    </location>
</feature>
<dbReference type="GeneID" id="5698674"/>
<accession>A8BNS2</accession>
<dbReference type="HOGENOM" id="CLU_240546_0_0_1"/>
<dbReference type="GO" id="GO:0030951">
    <property type="term" value="P:establishment or maintenance of microtubule cytoskeleton polarity"/>
    <property type="evidence" value="ECO:0000318"/>
    <property type="project" value="GO_Central"/>
</dbReference>
<feature type="compositionally biased region" description="Polar residues" evidence="1">
    <location>
        <begin position="1477"/>
        <end position="1491"/>
    </location>
</feature>
<protein>
    <submittedName>
        <fullName evidence="2">STU2-like protein</fullName>
    </submittedName>
</protein>
<dbReference type="InterPro" id="IPR011989">
    <property type="entry name" value="ARM-like"/>
</dbReference>
<dbReference type="STRING" id="184922.A8BNS2"/>
<keyword evidence="3" id="KW-1185">Reference proteome</keyword>
<feature type="region of interest" description="Disordered" evidence="1">
    <location>
        <begin position="588"/>
        <end position="688"/>
    </location>
</feature>
<sequence length="1712" mass="187771">MQAAPADDNSGKSEWKIRLETIQGLIREEPSVAIASVSDVFPQSLRDSNLLCLSAALQLLERIKDEPELHSWPVFYEIVSLLIYPCCIHSKSNVRAMSMALLLDFEKRSHDIVMGVVTSTVQSSNPTQAKAALIALTELIKQQIEHSSARGKQLDFTDVIFLLIQTLQAKEPEVRKASQEAIAQVLTLDSKDAHDLMGILESELPKAHFQALLSAIADKTKEVDQGGGPGGQRGMKKGTTGPRQGRGDARPENPSSALLQSSVDGGTPALQDYYFPTVDPGWETILQNTSSKWEERCNILKQIYDDLASHPQPRIPPTNSWSNLTKIVKHLVDNESNNACCIQAIRLQGLMGSVIEAFPPQLAKQFFQSLIGKLREKRPAIVSHCNKSMMALLINKITLTEAMTDVLAALSSKSPDQRQEMLIFLKHCYGFSTELGVMTNVSSFLEDSFEGYSYYLKASGLNIRSKDQLQSFIDSFRSRITLTTKALGALSKASMGLVCDASQGIRNACTEMLSACCIHHIQSPQHLQVLSDILFQPMIGYQKNAPVSTIMAEIMRFNALSTGGSSTEVQRLKSLVLSIQAAVNSGLIPNVDPHPPTAPATTAATPVSTTARTRSPGVTPGIRRTPSRPGSSELADRKSPQIQVSRTRQTTTPTTKQRVVSGTPTVPTVPSLSGNVAGTTPISTRPPQNTHKISELLLNPLDVISESLILADFLAKPYRLSSILIDLTNTLLLAGPESICLLNLQEFIDGLFVTACELFRNFDINLLQLDMASINHFLSLACDFASKCTIHDLLTFLHSKGTACNSLYVLKISPHSSGTAEGLTYRMIQATFVQLFEFFCRYCVLLFSLSFSTANPFPNSSLLLPPDLFTKIAKTLETLLVSFFTPSLPGLTKNSIDTIAPVLVRIVLLLKASTGDCPPTSKDSDCTEALTTISNTIFPLFVSLSQEPRHVFNLTSSEVLLLSDPDSLQVPVNIVELSNCIRSICSEMSSKNVPLFPSVNQSTSISWCLTTTIDFLRMYERDERALESLQSLFRTFLLVLQKDVPFTVLSAQFSHGCPPSVQSIIASMIPFHDVDTKLSKIISQLSVPEEEISKSTEPVITAMKLLINHVRDHKELLHSSLCRLLVQLVVRILRIHRDNAIGVIQPCIGASLGVSLSKSAISALNTSVNEHIGSKLVYRLVRYAAIVLLECVESQGCSKFLSSHDAATILVEIGYFCNRSLIQGLFVDETEEIVTDVIELYIGIMMSLLSNGNIETLAKANMSLLLEVYVTLMSFTCDYFVARHSNDAEDLNAEITAMPALVFRFIPENLAQHGSYLLHLQNEVLTKMFIPITDSLQSQINPARKELQGDSNGSATMQLDPLKFIQMLATCFNTACDHVLTYLQLEHGVSPENVFYLLNPDTNKVFADMYHRSYELYGVDSKDVRLCLRFVRSMTETYVKSTIGSGIIDQLEIIPPYYEIFLTSLGYPGTGYSISHNSDNSPMSLQDSASYSEDRSRDSATPGAQAARLIGPPSLHNDVAHHAAAEIANYMSSAIATTESANASISRHKSKIPGFESGASKVERERLVTAPAGFSRTTKQVSLKANLSLLQTSPKEAITQIHEYALRDAGLDSKATGTEEEGEFTAYLEGSLAPLLISSYNMGESSVMKLLVSLKKQHSIWIAENKINVIKTARLSKTGKVKGSITDTPGHSQHAYMDCLNALEAELNKNSK</sequence>
<dbReference type="RefSeq" id="XP_001705789.1">
    <property type="nucleotide sequence ID" value="XM_001705737.1"/>
</dbReference>
<dbReference type="GO" id="GO:0000776">
    <property type="term" value="C:kinetochore"/>
    <property type="evidence" value="ECO:0000318"/>
    <property type="project" value="GO_Central"/>
</dbReference>
<dbReference type="GO" id="GO:0046785">
    <property type="term" value="P:microtubule polymerization"/>
    <property type="evidence" value="ECO:0000318"/>
    <property type="project" value="GO_Central"/>
</dbReference>
<dbReference type="GO" id="GO:0061863">
    <property type="term" value="F:microtubule plus end polymerase"/>
    <property type="evidence" value="ECO:0000318"/>
    <property type="project" value="GO_Central"/>
</dbReference>
<dbReference type="InterPro" id="IPR034085">
    <property type="entry name" value="TOG"/>
</dbReference>
<comment type="caution">
    <text evidence="2">The sequence shown here is derived from an EMBL/GenBank/DDBJ whole genome shotgun (WGS) entry which is preliminary data.</text>
</comment>
<dbReference type="InterPro" id="IPR045110">
    <property type="entry name" value="XMAP215"/>
</dbReference>
<dbReference type="GO" id="GO:0051298">
    <property type="term" value="P:centrosome duplication"/>
    <property type="evidence" value="ECO:0000318"/>
    <property type="project" value="GO_Central"/>
</dbReference>
<gene>
    <name evidence="2" type="ORF">GL50803_0091480</name>
</gene>
<dbReference type="EMBL" id="AACB03000001">
    <property type="protein sequence ID" value="KAE8304678.1"/>
    <property type="molecule type" value="Genomic_DNA"/>
</dbReference>
<evidence type="ECO:0000313" key="3">
    <source>
        <dbReference type="Proteomes" id="UP000001548"/>
    </source>
</evidence>
<dbReference type="GO" id="GO:0007052">
    <property type="term" value="P:mitotic spindle organization"/>
    <property type="evidence" value="ECO:0000318"/>
    <property type="project" value="GO_Central"/>
</dbReference>
<evidence type="ECO:0000256" key="1">
    <source>
        <dbReference type="SAM" id="MobiDB-lite"/>
    </source>
</evidence>
<dbReference type="GO" id="GO:0005813">
    <property type="term" value="C:centrosome"/>
    <property type="evidence" value="ECO:0000318"/>
    <property type="project" value="GO_Central"/>
</dbReference>
<dbReference type="KEGG" id="gla:GL50803_0091480"/>
<feature type="compositionally biased region" description="Polar residues" evidence="1">
    <location>
        <begin position="676"/>
        <end position="688"/>
    </location>
</feature>
<dbReference type="VEuPathDB" id="GiardiaDB:GL50803_91480"/>
<proteinExistence type="predicted"/>
<dbReference type="SMART" id="SM01349">
    <property type="entry name" value="TOG"/>
    <property type="match status" value="2"/>
</dbReference>
<dbReference type="GO" id="GO:0008017">
    <property type="term" value="F:microtubule binding"/>
    <property type="evidence" value="ECO:0000318"/>
    <property type="project" value="GO_Central"/>
</dbReference>
<dbReference type="PANTHER" id="PTHR12609">
    <property type="entry name" value="MICROTUBULE ASSOCIATED PROTEIN XMAP215"/>
    <property type="match status" value="1"/>
</dbReference>